<evidence type="ECO:0000256" key="5">
    <source>
        <dbReference type="ARBA" id="ARBA00023180"/>
    </source>
</evidence>
<proteinExistence type="predicted"/>
<dbReference type="SUPFAM" id="SSF52058">
    <property type="entry name" value="L domain-like"/>
    <property type="match status" value="1"/>
</dbReference>
<keyword evidence="8" id="KW-1185">Reference proteome</keyword>
<dbReference type="Gramene" id="TRITD3Bv1G192720.5">
    <property type="protein sequence ID" value="TRITD3Bv1G192720.5"/>
    <property type="gene ID" value="TRITD3Bv1G192720"/>
</dbReference>
<dbReference type="GO" id="GO:0016020">
    <property type="term" value="C:membrane"/>
    <property type="evidence" value="ECO:0007669"/>
    <property type="project" value="UniProtKB-SubCell"/>
</dbReference>
<dbReference type="Gene3D" id="3.80.10.10">
    <property type="entry name" value="Ribonuclease Inhibitor"/>
    <property type="match status" value="1"/>
</dbReference>
<dbReference type="PANTHER" id="PTHR45974:SF234">
    <property type="entry name" value="PROTEIN KINASE DOMAIN-CONTAINING PROTEIN"/>
    <property type="match status" value="1"/>
</dbReference>
<dbReference type="Pfam" id="PF00560">
    <property type="entry name" value="LRR_1"/>
    <property type="match status" value="1"/>
</dbReference>
<keyword evidence="5" id="KW-0325">Glycoprotein</keyword>
<name>A0A9R1QPC2_TRITD</name>
<evidence type="ECO:0008006" key="9">
    <source>
        <dbReference type="Google" id="ProtNLM"/>
    </source>
</evidence>
<keyword evidence="2" id="KW-0732">Signal</keyword>
<keyword evidence="4 6" id="KW-0472">Membrane</keyword>
<feature type="transmembrane region" description="Helical" evidence="6">
    <location>
        <begin position="315"/>
        <end position="338"/>
    </location>
</feature>
<keyword evidence="6" id="KW-1133">Transmembrane helix</keyword>
<evidence type="ECO:0000313" key="7">
    <source>
        <dbReference type="EMBL" id="VAH81160.1"/>
    </source>
</evidence>
<sequence length="349" mass="38081">MNNNSLSGQIPSELSRLPELLHLLVDANNLSGPLPPKLAETRSLKIIQADNNNFSGNSIPTTYNNIPTLLKLSLRNCSLQGVIPDLTGIPELGYLDLSWNQLTGSIPVDKLASNITTINSLDTIPAAFEPPKTVIVLLSENPVCDNPARAAGLCQPKSVSEAPSGQGPQVSIDCAACSTDKNYEYNPLSPIPCICAAPLGVGFRLKSPGISDFRSYKKAFEMDSTSVLNLSIYQLYIERYTWEAGPRLNMHLKLFPNNTNLFTMSEVVRLRHLLAGWEITLLDIFGPYELLNFTLGSYEDEFPEAGSSGLRKGTLAGILVGTIIGAIAVSVVATFFIMRRRSKRRIVSR</sequence>
<evidence type="ECO:0000313" key="8">
    <source>
        <dbReference type="Proteomes" id="UP000324705"/>
    </source>
</evidence>
<dbReference type="InterPro" id="IPR032675">
    <property type="entry name" value="LRR_dom_sf"/>
</dbReference>
<evidence type="ECO:0000256" key="4">
    <source>
        <dbReference type="ARBA" id="ARBA00023136"/>
    </source>
</evidence>
<dbReference type="PANTHER" id="PTHR45974">
    <property type="entry name" value="RECEPTOR-LIKE PROTEIN 55"/>
    <property type="match status" value="1"/>
</dbReference>
<dbReference type="InterPro" id="IPR001611">
    <property type="entry name" value="Leu-rich_rpt"/>
</dbReference>
<keyword evidence="3" id="KW-0677">Repeat</keyword>
<evidence type="ECO:0000256" key="3">
    <source>
        <dbReference type="ARBA" id="ARBA00022737"/>
    </source>
</evidence>
<dbReference type="Proteomes" id="UP000324705">
    <property type="component" value="Chromosome 3B"/>
</dbReference>
<evidence type="ECO:0000256" key="1">
    <source>
        <dbReference type="ARBA" id="ARBA00004370"/>
    </source>
</evidence>
<accession>A0A9R1QPC2</accession>
<evidence type="ECO:0000256" key="2">
    <source>
        <dbReference type="ARBA" id="ARBA00022729"/>
    </source>
</evidence>
<evidence type="ECO:0000256" key="6">
    <source>
        <dbReference type="SAM" id="Phobius"/>
    </source>
</evidence>
<reference evidence="7 8" key="1">
    <citation type="submission" date="2017-09" db="EMBL/GenBank/DDBJ databases">
        <authorList>
            <consortium name="International Durum Wheat Genome Sequencing Consortium (IDWGSC)"/>
            <person name="Milanesi L."/>
        </authorList>
    </citation>
    <scope>NUCLEOTIDE SEQUENCE [LARGE SCALE GENOMIC DNA]</scope>
    <source>
        <strain evidence="8">cv. Svevo</strain>
    </source>
</reference>
<organism evidence="7 8">
    <name type="scientific">Triticum turgidum subsp. durum</name>
    <name type="common">Durum wheat</name>
    <name type="synonym">Triticum durum</name>
    <dbReference type="NCBI Taxonomy" id="4567"/>
    <lineage>
        <taxon>Eukaryota</taxon>
        <taxon>Viridiplantae</taxon>
        <taxon>Streptophyta</taxon>
        <taxon>Embryophyta</taxon>
        <taxon>Tracheophyta</taxon>
        <taxon>Spermatophyta</taxon>
        <taxon>Magnoliopsida</taxon>
        <taxon>Liliopsida</taxon>
        <taxon>Poales</taxon>
        <taxon>Poaceae</taxon>
        <taxon>BOP clade</taxon>
        <taxon>Pooideae</taxon>
        <taxon>Triticodae</taxon>
        <taxon>Triticeae</taxon>
        <taxon>Triticinae</taxon>
        <taxon>Triticum</taxon>
    </lineage>
</organism>
<comment type="subcellular location">
    <subcellularLocation>
        <location evidence="1">Membrane</location>
    </subcellularLocation>
</comment>
<keyword evidence="6" id="KW-0812">Transmembrane</keyword>
<gene>
    <name evidence="7" type="ORF">TRITD_3Bv1G192720</name>
</gene>
<dbReference type="AlphaFoldDB" id="A0A9R1QPC2"/>
<dbReference type="EMBL" id="LT934116">
    <property type="protein sequence ID" value="VAH81160.1"/>
    <property type="molecule type" value="Genomic_DNA"/>
</dbReference>
<protein>
    <recommendedName>
        <fullName evidence="9">L domain-like protein</fullName>
    </recommendedName>
</protein>